<name>A0A0F6MPD8_TREDN</name>
<dbReference type="PIRSF" id="PIRSF000398">
    <property type="entry name" value="M_m6A_EcoRV"/>
    <property type="match status" value="1"/>
</dbReference>
<dbReference type="GO" id="GO:0032259">
    <property type="term" value="P:methylation"/>
    <property type="evidence" value="ECO:0007669"/>
    <property type="project" value="UniProtKB-KW"/>
</dbReference>
<dbReference type="SUPFAM" id="SSF53335">
    <property type="entry name" value="S-adenosyl-L-methionine-dependent methyltransferases"/>
    <property type="match status" value="1"/>
</dbReference>
<keyword evidence="3 7" id="KW-0489">Methyltransferase</keyword>
<evidence type="ECO:0000256" key="6">
    <source>
        <dbReference type="ARBA" id="ARBA00047942"/>
    </source>
</evidence>
<comment type="caution">
    <text evidence="8">The sequence shown here is derived from an EMBL/GenBank/DDBJ whole genome shotgun (WGS) entry which is preliminary data.</text>
</comment>
<dbReference type="InterPro" id="IPR023095">
    <property type="entry name" value="Ade_MeTrfase_dom_2"/>
</dbReference>
<protein>
    <recommendedName>
        <fullName evidence="2 7">Site-specific DNA-methyltransferase (adenine-specific)</fullName>
        <ecNumber evidence="2 7">2.1.1.72</ecNumber>
    </recommendedName>
</protein>
<dbReference type="PANTHER" id="PTHR30481">
    <property type="entry name" value="DNA ADENINE METHYLASE"/>
    <property type="match status" value="1"/>
</dbReference>
<dbReference type="NCBIfam" id="TIGR00571">
    <property type="entry name" value="dam"/>
    <property type="match status" value="1"/>
</dbReference>
<dbReference type="GO" id="GO:0006298">
    <property type="term" value="P:mismatch repair"/>
    <property type="evidence" value="ECO:0007669"/>
    <property type="project" value="TreeGrafter"/>
</dbReference>
<dbReference type="Gene3D" id="1.10.1020.10">
    <property type="entry name" value="Adenine-specific Methyltransferase, Domain 2"/>
    <property type="match status" value="1"/>
</dbReference>
<evidence type="ECO:0000256" key="2">
    <source>
        <dbReference type="ARBA" id="ARBA00011900"/>
    </source>
</evidence>
<dbReference type="AlphaFoldDB" id="A0A0F6MPD8"/>
<accession>A0A0F6MPD8</accession>
<evidence type="ECO:0000256" key="4">
    <source>
        <dbReference type="ARBA" id="ARBA00022679"/>
    </source>
</evidence>
<dbReference type="InterPro" id="IPR002052">
    <property type="entry name" value="DNA_methylase_N6_adenine_CS"/>
</dbReference>
<proteinExistence type="inferred from homology"/>
<comment type="similarity">
    <text evidence="1 7">Belongs to the N(4)/N(6)-methyltransferase family.</text>
</comment>
<dbReference type="EMBL" id="AGDY01000008">
    <property type="protein sequence ID" value="EMB20902.1"/>
    <property type="molecule type" value="Genomic_DNA"/>
</dbReference>
<dbReference type="PANTHER" id="PTHR30481:SF3">
    <property type="entry name" value="DNA ADENINE METHYLASE"/>
    <property type="match status" value="1"/>
</dbReference>
<comment type="catalytic activity">
    <reaction evidence="6 7">
        <text>a 2'-deoxyadenosine in DNA + S-adenosyl-L-methionine = an N(6)-methyl-2'-deoxyadenosine in DNA + S-adenosyl-L-homocysteine + H(+)</text>
        <dbReference type="Rhea" id="RHEA:15197"/>
        <dbReference type="Rhea" id="RHEA-COMP:12418"/>
        <dbReference type="Rhea" id="RHEA-COMP:12419"/>
        <dbReference type="ChEBI" id="CHEBI:15378"/>
        <dbReference type="ChEBI" id="CHEBI:57856"/>
        <dbReference type="ChEBI" id="CHEBI:59789"/>
        <dbReference type="ChEBI" id="CHEBI:90615"/>
        <dbReference type="ChEBI" id="CHEBI:90616"/>
        <dbReference type="EC" id="2.1.1.72"/>
    </reaction>
</comment>
<evidence type="ECO:0000256" key="5">
    <source>
        <dbReference type="ARBA" id="ARBA00022691"/>
    </source>
</evidence>
<dbReference type="InterPro" id="IPR012327">
    <property type="entry name" value="MeTrfase_D12"/>
</dbReference>
<evidence type="ECO:0000256" key="7">
    <source>
        <dbReference type="RuleBase" id="RU361257"/>
    </source>
</evidence>
<dbReference type="RefSeq" id="WP_002692384.1">
    <property type="nucleotide sequence ID" value="NZ_CM001797.1"/>
</dbReference>
<keyword evidence="5 7" id="KW-0949">S-adenosyl-L-methionine</keyword>
<dbReference type="GO" id="GO:0043565">
    <property type="term" value="F:sequence-specific DNA binding"/>
    <property type="evidence" value="ECO:0007669"/>
    <property type="project" value="TreeGrafter"/>
</dbReference>
<keyword evidence="4 7" id="KW-0808">Transferase</keyword>
<dbReference type="InterPro" id="IPR012263">
    <property type="entry name" value="M_m6A_EcoRV"/>
</dbReference>
<dbReference type="GO" id="GO:1904047">
    <property type="term" value="F:S-adenosyl-L-methionine binding"/>
    <property type="evidence" value="ECO:0007669"/>
    <property type="project" value="TreeGrafter"/>
</dbReference>
<evidence type="ECO:0000313" key="8">
    <source>
        <dbReference type="EMBL" id="EMB20902.1"/>
    </source>
</evidence>
<dbReference type="GO" id="GO:0009007">
    <property type="term" value="F:site-specific DNA-methyltransferase (adenine-specific) activity"/>
    <property type="evidence" value="ECO:0007669"/>
    <property type="project" value="UniProtKB-UniRule"/>
</dbReference>
<dbReference type="InterPro" id="IPR029063">
    <property type="entry name" value="SAM-dependent_MTases_sf"/>
</dbReference>
<reference evidence="8" key="1">
    <citation type="submission" date="2012-01" db="EMBL/GenBank/DDBJ databases">
        <title>The Genome Sequence of Treponema denticola OTK.</title>
        <authorList>
            <consortium name="The Broad Institute Genome Sequencing Platform"/>
            <person name="Earl A."/>
            <person name="Ward D."/>
            <person name="Feldgarden M."/>
            <person name="Gevers D."/>
            <person name="Blanton J.M."/>
            <person name="Fenno C.J."/>
            <person name="Baranova O.V."/>
            <person name="Mathney J."/>
            <person name="Dewhirst F.E."/>
            <person name="Izard J."/>
            <person name="Young S.K."/>
            <person name="Zeng Q."/>
            <person name="Gargeya S."/>
            <person name="Fitzgerald M."/>
            <person name="Haas B."/>
            <person name="Abouelleil A."/>
            <person name="Alvarado L."/>
            <person name="Arachchi H.M."/>
            <person name="Berlin A."/>
            <person name="Chapman S.B."/>
            <person name="Gearin G."/>
            <person name="Goldberg J."/>
            <person name="Griggs A."/>
            <person name="Gujja S."/>
            <person name="Hansen M."/>
            <person name="Heiman D."/>
            <person name="Howarth C."/>
            <person name="Larimer J."/>
            <person name="Lui A."/>
            <person name="MacDonald P.J.P."/>
            <person name="McCowen C."/>
            <person name="Montmayeur A."/>
            <person name="Murphy C."/>
            <person name="Neiman D."/>
            <person name="Pearson M."/>
            <person name="Priest M."/>
            <person name="Roberts A."/>
            <person name="Saif S."/>
            <person name="Shea T."/>
            <person name="Sisk P."/>
            <person name="Stolte C."/>
            <person name="Sykes S."/>
            <person name="Wortman J."/>
            <person name="Nusbaum C."/>
            <person name="Birren B."/>
        </authorList>
    </citation>
    <scope>NUCLEOTIDE SEQUENCE [LARGE SCALE GENOMIC DNA]</scope>
    <source>
        <strain evidence="8">OTK</strain>
    </source>
</reference>
<sequence length="307" mass="36039">MQLKEKTIIKSPLNFTGGKYKLLPQLLPLFPKKINSFIDLFCGGCNVSLNIDADKIICNDNDDKLIELLSFFQKNSFTDLFQKIKKIISNYGLSDSQEKGYKFYRCNSSDGLGRYNKRSFLSLRSYFNSLSIKNEDYYLILYTLIIFSFNNQIRFNSKGQFNLPVGKRDFNIRMQNKLKVFLSAIKQKNIIFMNNDFSQINPNELKESDFVYADPPYLITCATYNERGWNEIQEKKLLEYLDNLTKKGIQFALSNVITTDNKTNYILKCWLEDNKKYNCYHLNFSYKNSNYQKKNIGKSDEVLITNY</sequence>
<dbReference type="PATRIC" id="fig|999434.4.peg.1588"/>
<dbReference type="HOGENOM" id="CLU_077381_0_0_12"/>
<dbReference type="EC" id="2.1.1.72" evidence="2 7"/>
<evidence type="ECO:0000256" key="1">
    <source>
        <dbReference type="ARBA" id="ARBA00006594"/>
    </source>
</evidence>
<dbReference type="PROSITE" id="PS00092">
    <property type="entry name" value="N6_MTASE"/>
    <property type="match status" value="1"/>
</dbReference>
<dbReference type="GO" id="GO:0009307">
    <property type="term" value="P:DNA restriction-modification system"/>
    <property type="evidence" value="ECO:0007669"/>
    <property type="project" value="InterPro"/>
</dbReference>
<dbReference type="Pfam" id="PF02086">
    <property type="entry name" value="MethyltransfD12"/>
    <property type="match status" value="1"/>
</dbReference>
<gene>
    <name evidence="8" type="ORF">HMPREF9723_01533</name>
</gene>
<dbReference type="Gene3D" id="3.40.50.150">
    <property type="entry name" value="Vaccinia Virus protein VP39"/>
    <property type="match status" value="1"/>
</dbReference>
<dbReference type="PRINTS" id="PR00505">
    <property type="entry name" value="D12N6MTFRASE"/>
</dbReference>
<dbReference type="Proteomes" id="UP000011701">
    <property type="component" value="Chromosome"/>
</dbReference>
<evidence type="ECO:0000256" key="3">
    <source>
        <dbReference type="ARBA" id="ARBA00022603"/>
    </source>
</evidence>
<organism evidence="8">
    <name type="scientific">Treponema denticola OTK</name>
    <dbReference type="NCBI Taxonomy" id="999434"/>
    <lineage>
        <taxon>Bacteria</taxon>
        <taxon>Pseudomonadati</taxon>
        <taxon>Spirochaetota</taxon>
        <taxon>Spirochaetia</taxon>
        <taxon>Spirochaetales</taxon>
        <taxon>Treponemataceae</taxon>
        <taxon>Treponema</taxon>
    </lineage>
</organism>